<sequence length="858" mass="93796">MLQAEEKRAKRILAVGGLLLISVCLLTVWGHLNPSMTLGAFTCLLLFDLCYIGVALVSLWVERRQRCLAYTFGYERFEVLAVFASLMLAILGVFFVLKECVERAFEPPDNPAYNHVIDASTSSWLQEHVTDISESLCHHVPGLSKLLLPRLNPLALLGVSSAMCLFLASCLLDAYQSSLADITMAVLAAFVVVVTMAPMAAYCGKILLQSTPAHLVGQLDKALGEAATLDGVLELRKERTWLTGFGQLNGCLQVRVRRDASEQLVLAHVTNRLAHLVPGLTVQVYKDDWSRGLQPSASWVAPRFNPFAPPAAPSAAAASHAVAPASSASSFLAGSSSPHPSAASTAVSEANLPDLLLPASFAPPNPFTSHAGVSFMLPPPPPPPPMPPSTSIVMATPVALPTDLANWPKLKRHLEALKRIEPNPEALVKVLDDLHEEYMLNYVSPATGAGSARSFFTGLRRFIEQRMSDEQRKQFFQGLLPFLVDRVLALEAGREPLNYACQQEASVTVLSREFVSSLLSAAFLCVMPQHPKDLAISMSANGFPAFFAAIQEATPHQAEKLQCVLSYFERLQREGLPAGKLVVARSVLPSKELLTSAKLAASSRPLCRLLVEPEASMKDADTNLLHVCFGNSFLGGGVLLTGVLQEETLFVHNPELITSMLFVEAMDNNEAVYIMGYEPFSQSDGYGLKMKFTGQVRESLQPDEAGILPRRLVSMDAVPYRGFPAEQYVKQNLLRDTNKAYVAFRQSYKQCPELAASAPRGVVTGNWGCGAFGGDPQLKSLLQWLVASQLELPVLQYHKFSDSRVDRLEEVSEKLQSAKCTVGQLWKRILDYCKIASKEFEKTDSLQTELFAHLLKTA</sequence>
<protein>
    <submittedName>
        <fullName evidence="17">PARG_cat domain-containing protein</fullName>
    </submittedName>
</protein>
<keyword evidence="3" id="KW-0813">Transport</keyword>
<feature type="transmembrane region" description="Helical" evidence="12">
    <location>
        <begin position="182"/>
        <end position="202"/>
    </location>
</feature>
<dbReference type="GO" id="GO:0004649">
    <property type="term" value="F:poly(ADP-ribose) glycohydrolase activity"/>
    <property type="evidence" value="ECO:0007669"/>
    <property type="project" value="InterPro"/>
</dbReference>
<reference evidence="17" key="1">
    <citation type="submission" date="2016-11" db="UniProtKB">
        <authorList>
            <consortium name="WormBaseParasite"/>
        </authorList>
    </citation>
    <scope>IDENTIFICATION</scope>
</reference>
<feature type="transmembrane region" description="Helical" evidence="12">
    <location>
        <begin position="12"/>
        <end position="32"/>
    </location>
</feature>
<keyword evidence="8" id="KW-0406">Ion transport</keyword>
<evidence type="ECO:0000256" key="2">
    <source>
        <dbReference type="ARBA" id="ARBA00006175"/>
    </source>
</evidence>
<evidence type="ECO:0000256" key="6">
    <source>
        <dbReference type="ARBA" id="ARBA00022989"/>
    </source>
</evidence>
<dbReference type="GO" id="GO:0006282">
    <property type="term" value="P:regulation of DNA repair"/>
    <property type="evidence" value="ECO:0007669"/>
    <property type="project" value="InterPro"/>
</dbReference>
<dbReference type="PANTHER" id="PTHR46531">
    <property type="entry name" value="ZINC TRANSPORTER 6"/>
    <property type="match status" value="1"/>
</dbReference>
<keyword evidence="5" id="KW-0862">Zinc</keyword>
<dbReference type="InterPro" id="IPR046372">
    <property type="entry name" value="PARG_cat_C"/>
</dbReference>
<dbReference type="InterPro" id="IPR022357">
    <property type="entry name" value="MIP_CS"/>
</dbReference>
<dbReference type="PROSITE" id="PS00221">
    <property type="entry name" value="MIP"/>
    <property type="match status" value="1"/>
</dbReference>
<evidence type="ECO:0000256" key="3">
    <source>
        <dbReference type="ARBA" id="ARBA00022448"/>
    </source>
</evidence>
<feature type="transmembrane region" description="Helical" evidence="12">
    <location>
        <begin position="38"/>
        <end position="59"/>
    </location>
</feature>
<feature type="domain" description="Cation efflux protein transmembrane" evidence="13">
    <location>
        <begin position="19"/>
        <end position="109"/>
    </location>
</feature>
<evidence type="ECO:0000256" key="7">
    <source>
        <dbReference type="ARBA" id="ARBA00023034"/>
    </source>
</evidence>
<evidence type="ECO:0000259" key="14">
    <source>
        <dbReference type="Pfam" id="PF05028"/>
    </source>
</evidence>
<evidence type="ECO:0000259" key="13">
    <source>
        <dbReference type="Pfam" id="PF01545"/>
    </source>
</evidence>
<dbReference type="PANTHER" id="PTHR46531:SF1">
    <property type="entry name" value="ZINC TRANSPORTER 6"/>
    <property type="match status" value="1"/>
</dbReference>
<proteinExistence type="inferred from homology"/>
<feature type="domain" description="PARG catalytic Macro" evidence="14">
    <location>
        <begin position="599"/>
        <end position="805"/>
    </location>
</feature>
<name>A0A1I8IGT6_9PLAT</name>
<evidence type="ECO:0000313" key="17">
    <source>
        <dbReference type="WBParaSite" id="maker-uti_cns_0012237-snap-gene-0.3-mRNA-1"/>
    </source>
</evidence>
<accession>A0A1I8IGT6</accession>
<dbReference type="InterPro" id="IPR048362">
    <property type="entry name" value="PARG_helical"/>
</dbReference>
<evidence type="ECO:0000256" key="11">
    <source>
        <dbReference type="ARBA" id="ARBA00045455"/>
    </source>
</evidence>
<keyword evidence="7" id="KW-0333">Golgi apparatus</keyword>
<comment type="subunit">
    <text evidence="10">Heterodimer with SLC30A5; form a functional zinc ion transmembrane transporter.</text>
</comment>
<evidence type="ECO:0000256" key="12">
    <source>
        <dbReference type="SAM" id="Phobius"/>
    </source>
</evidence>
<evidence type="ECO:0000259" key="15">
    <source>
        <dbReference type="Pfam" id="PF20811"/>
    </source>
</evidence>
<keyword evidence="6 12" id="KW-1133">Transmembrane helix</keyword>
<dbReference type="AlphaFoldDB" id="A0A1I8IGT6"/>
<comment type="similarity">
    <text evidence="2">Belongs to the MIP/aquaporin (TC 1.A.8) family.</text>
</comment>
<evidence type="ECO:0000256" key="9">
    <source>
        <dbReference type="ARBA" id="ARBA00023136"/>
    </source>
</evidence>
<dbReference type="Pfam" id="PF05028">
    <property type="entry name" value="PARG_cat_C"/>
    <property type="match status" value="1"/>
</dbReference>
<comment type="subcellular location">
    <subcellularLocation>
        <location evidence="1">Golgi apparatus</location>
        <location evidence="1">trans-Golgi network membrane</location>
        <topology evidence="1">Multi-pass membrane protein</topology>
    </subcellularLocation>
</comment>
<dbReference type="Gene3D" id="1.20.1510.10">
    <property type="entry name" value="Cation efflux protein transmembrane domain"/>
    <property type="match status" value="1"/>
</dbReference>
<dbReference type="SUPFAM" id="SSF161111">
    <property type="entry name" value="Cation efflux protein transmembrane domain-like"/>
    <property type="match status" value="1"/>
</dbReference>
<evidence type="ECO:0000256" key="8">
    <source>
        <dbReference type="ARBA" id="ARBA00023065"/>
    </source>
</evidence>
<keyword evidence="4 12" id="KW-0812">Transmembrane</keyword>
<dbReference type="GO" id="GO:0008324">
    <property type="term" value="F:monoatomic cation transmembrane transporter activity"/>
    <property type="evidence" value="ECO:0007669"/>
    <property type="project" value="InterPro"/>
</dbReference>
<dbReference type="GO" id="GO:0005794">
    <property type="term" value="C:Golgi apparatus"/>
    <property type="evidence" value="ECO:0007669"/>
    <property type="project" value="UniProtKB-SubCell"/>
</dbReference>
<evidence type="ECO:0000256" key="4">
    <source>
        <dbReference type="ARBA" id="ARBA00022692"/>
    </source>
</evidence>
<dbReference type="InterPro" id="IPR058533">
    <property type="entry name" value="Cation_efflux_TM"/>
</dbReference>
<dbReference type="GO" id="GO:0016020">
    <property type="term" value="C:membrane"/>
    <property type="evidence" value="ECO:0007669"/>
    <property type="project" value="InterPro"/>
</dbReference>
<comment type="function">
    <text evidence="11">Has probably no intrinsic transporter activity but together with SLC30A5 forms a functional zinc ion:proton antiporter heterodimer, mediating zinc entry into the lumen of organelles along the secretory pathway. As part of that zinc ion:proton antiporter, contributes to zinc ion homeostasis within the early secretory pathway and regulates the activation and folding of enzymes like alkaline phosphatases and enzymes involved in phosphatidylinositol glycan anchor biosynthesis.</text>
</comment>
<keyword evidence="16" id="KW-1185">Reference proteome</keyword>
<dbReference type="InterPro" id="IPR027469">
    <property type="entry name" value="Cation_efflux_TMD_sf"/>
</dbReference>
<evidence type="ECO:0000256" key="1">
    <source>
        <dbReference type="ARBA" id="ARBA00004166"/>
    </source>
</evidence>
<evidence type="ECO:0000256" key="5">
    <source>
        <dbReference type="ARBA" id="ARBA00022833"/>
    </source>
</evidence>
<dbReference type="Pfam" id="PF01545">
    <property type="entry name" value="Cation_efflux"/>
    <property type="match status" value="1"/>
</dbReference>
<dbReference type="WBParaSite" id="maker-uti_cns_0012237-snap-gene-0.3-mRNA-1">
    <property type="protein sequence ID" value="maker-uti_cns_0012237-snap-gene-0.3-mRNA-1"/>
    <property type="gene ID" value="maker-uti_cns_0012237-snap-gene-0.3"/>
</dbReference>
<dbReference type="Pfam" id="PF20811">
    <property type="entry name" value="PARG_cat_N"/>
    <property type="match status" value="1"/>
</dbReference>
<feature type="domain" description="PARG helical" evidence="15">
    <location>
        <begin position="467"/>
        <end position="577"/>
    </location>
</feature>
<feature type="transmembrane region" description="Helical" evidence="12">
    <location>
        <begin position="154"/>
        <end position="175"/>
    </location>
</feature>
<dbReference type="InterPro" id="IPR052005">
    <property type="entry name" value="CDF_SLC30A"/>
</dbReference>
<evidence type="ECO:0000313" key="16">
    <source>
        <dbReference type="Proteomes" id="UP000095280"/>
    </source>
</evidence>
<dbReference type="Proteomes" id="UP000095280">
    <property type="component" value="Unplaced"/>
</dbReference>
<evidence type="ECO:0000256" key="10">
    <source>
        <dbReference type="ARBA" id="ARBA00038600"/>
    </source>
</evidence>
<keyword evidence="9 12" id="KW-0472">Membrane</keyword>
<dbReference type="GO" id="GO:0006829">
    <property type="term" value="P:zinc ion transport"/>
    <property type="evidence" value="ECO:0007669"/>
    <property type="project" value="TreeGrafter"/>
</dbReference>
<organism evidence="16 17">
    <name type="scientific">Macrostomum lignano</name>
    <dbReference type="NCBI Taxonomy" id="282301"/>
    <lineage>
        <taxon>Eukaryota</taxon>
        <taxon>Metazoa</taxon>
        <taxon>Spiralia</taxon>
        <taxon>Lophotrochozoa</taxon>
        <taxon>Platyhelminthes</taxon>
        <taxon>Rhabditophora</taxon>
        <taxon>Macrostomorpha</taxon>
        <taxon>Macrostomida</taxon>
        <taxon>Macrostomidae</taxon>
        <taxon>Macrostomum</taxon>
    </lineage>
</organism>
<feature type="transmembrane region" description="Helical" evidence="12">
    <location>
        <begin position="79"/>
        <end position="97"/>
    </location>
</feature>